<evidence type="ECO:0000313" key="4">
    <source>
        <dbReference type="EMBL" id="KAF2878659.1"/>
    </source>
</evidence>
<dbReference type="PANTHER" id="PTHR21066">
    <property type="entry name" value="ODORANT-BINDING PROTEIN 59A-RELATED"/>
    <property type="match status" value="1"/>
</dbReference>
<dbReference type="Gene3D" id="1.10.238.270">
    <property type="match status" value="1"/>
</dbReference>
<dbReference type="GO" id="GO:0005576">
    <property type="term" value="C:extracellular region"/>
    <property type="evidence" value="ECO:0007669"/>
    <property type="project" value="UniProtKB-SubCell"/>
</dbReference>
<sequence>VDGNGDVNEAQFTAYVKDNFKESWLVSHLDTIITKCLGEARNATANHSKDDAESCNPAAIKGAHCLFREIQMNCPEEQIKDIKTCSKFRERVKKHQELTPAPQMLDEKQEQ</sequence>
<gene>
    <name evidence="4" type="ORF">ILUMI_27511</name>
</gene>
<dbReference type="EMBL" id="VTPC01091311">
    <property type="protein sequence ID" value="KAF2878659.1"/>
    <property type="molecule type" value="Genomic_DNA"/>
</dbReference>
<dbReference type="InterPro" id="IPR036728">
    <property type="entry name" value="PBP_GOBP_sf"/>
</dbReference>
<evidence type="ECO:0000313" key="5">
    <source>
        <dbReference type="Proteomes" id="UP000801492"/>
    </source>
</evidence>
<dbReference type="Proteomes" id="UP000801492">
    <property type="component" value="Unassembled WGS sequence"/>
</dbReference>
<dbReference type="InterPro" id="IPR052295">
    <property type="entry name" value="Odorant-binding_protein"/>
</dbReference>
<reference evidence="4" key="1">
    <citation type="submission" date="2019-08" db="EMBL/GenBank/DDBJ databases">
        <title>The genome of the North American firefly Photinus pyralis.</title>
        <authorList>
            <consortium name="Photinus pyralis genome working group"/>
            <person name="Fallon T.R."/>
            <person name="Sander Lower S.E."/>
            <person name="Weng J.-K."/>
        </authorList>
    </citation>
    <scope>NUCLEOTIDE SEQUENCE</scope>
    <source>
        <strain evidence="4">TRF0915ILg1</strain>
        <tissue evidence="4">Whole body</tissue>
    </source>
</reference>
<accession>A0A8K0C4H2</accession>
<dbReference type="AlphaFoldDB" id="A0A8K0C4H2"/>
<comment type="subcellular location">
    <subcellularLocation>
        <location evidence="1">Secreted</location>
    </subcellularLocation>
</comment>
<proteinExistence type="inferred from homology"/>
<comment type="similarity">
    <text evidence="2">Belongs to the PBP/GOBP family.</text>
</comment>
<keyword evidence="5" id="KW-1185">Reference proteome</keyword>
<name>A0A8K0C4H2_IGNLU</name>
<keyword evidence="3" id="KW-0964">Secreted</keyword>
<evidence type="ECO:0000256" key="3">
    <source>
        <dbReference type="ARBA" id="ARBA00022525"/>
    </source>
</evidence>
<evidence type="ECO:0000256" key="1">
    <source>
        <dbReference type="ARBA" id="ARBA00004613"/>
    </source>
</evidence>
<dbReference type="SUPFAM" id="SSF47565">
    <property type="entry name" value="Insect pheromone/odorant-binding proteins"/>
    <property type="match status" value="1"/>
</dbReference>
<comment type="caution">
    <text evidence="4">The sequence shown here is derived from an EMBL/GenBank/DDBJ whole genome shotgun (WGS) entry which is preliminary data.</text>
</comment>
<dbReference type="PANTHER" id="PTHR21066:SF17">
    <property type="entry name" value="AGAP011368-PA"/>
    <property type="match status" value="1"/>
</dbReference>
<dbReference type="GO" id="GO:0005549">
    <property type="term" value="F:odorant binding"/>
    <property type="evidence" value="ECO:0007669"/>
    <property type="project" value="InterPro"/>
</dbReference>
<organism evidence="4 5">
    <name type="scientific">Ignelater luminosus</name>
    <name type="common">Cucubano</name>
    <name type="synonym">Pyrophorus luminosus</name>
    <dbReference type="NCBI Taxonomy" id="2038154"/>
    <lineage>
        <taxon>Eukaryota</taxon>
        <taxon>Metazoa</taxon>
        <taxon>Ecdysozoa</taxon>
        <taxon>Arthropoda</taxon>
        <taxon>Hexapoda</taxon>
        <taxon>Insecta</taxon>
        <taxon>Pterygota</taxon>
        <taxon>Neoptera</taxon>
        <taxon>Endopterygota</taxon>
        <taxon>Coleoptera</taxon>
        <taxon>Polyphaga</taxon>
        <taxon>Elateriformia</taxon>
        <taxon>Elateroidea</taxon>
        <taxon>Elateridae</taxon>
        <taxon>Agrypninae</taxon>
        <taxon>Pyrophorini</taxon>
        <taxon>Ignelater</taxon>
    </lineage>
</organism>
<protein>
    <submittedName>
        <fullName evidence="4">Uncharacterized protein</fullName>
    </submittedName>
</protein>
<evidence type="ECO:0000256" key="2">
    <source>
        <dbReference type="ARBA" id="ARBA00008098"/>
    </source>
</evidence>
<feature type="non-terminal residue" evidence="4">
    <location>
        <position position="1"/>
    </location>
</feature>
<dbReference type="OrthoDB" id="6622484at2759"/>